<dbReference type="PANTHER" id="PTHR22093">
    <property type="entry name" value="LEUKOCYTE RECEPTOR CLUSTER LRC MEMBER 1"/>
    <property type="match status" value="1"/>
</dbReference>
<feature type="compositionally biased region" description="Polar residues" evidence="2">
    <location>
        <begin position="198"/>
        <end position="207"/>
    </location>
</feature>
<sequence>MPLHLLVKKSWNVYNQVNIDRVRQDEAAAQAEEDAKEVRMQQEDAARRMAILRGERQLSPDVPLAKPLTDAEQAALELSRTSDKDSLSHGHRERKRKRFRGEDDTDRDIRYARQDAEASARRAEIVDQPRLSGKPSDAPVEDERGHIQLFSEPTARKAKAGKPDRQAPTLGGGQKPNGRTDPSVVSDFQSARKKPWYASQSATSIAPTVSEKDVWGNDDPRRKEREQNRIVSSDPFAVMQRAQTQLKASERDREAWQKARQRELEDLKKMDGRRKRHKRRHLEEGNGLEEWDLNGKTDELSRDRDRDRQSERSRSSRHRHQDDSKTDREHRHRPHHRHRHRS</sequence>
<feature type="compositionally biased region" description="Basic and acidic residues" evidence="2">
    <location>
        <begin position="248"/>
        <end position="270"/>
    </location>
</feature>
<feature type="coiled-coil region" evidence="1">
    <location>
        <begin position="21"/>
        <end position="48"/>
    </location>
</feature>
<organism evidence="4 5">
    <name type="scientific">Polychaeton citri CBS 116435</name>
    <dbReference type="NCBI Taxonomy" id="1314669"/>
    <lineage>
        <taxon>Eukaryota</taxon>
        <taxon>Fungi</taxon>
        <taxon>Dikarya</taxon>
        <taxon>Ascomycota</taxon>
        <taxon>Pezizomycotina</taxon>
        <taxon>Dothideomycetes</taxon>
        <taxon>Dothideomycetidae</taxon>
        <taxon>Capnodiales</taxon>
        <taxon>Capnodiaceae</taxon>
        <taxon>Polychaeton</taxon>
    </lineage>
</organism>
<dbReference type="InterPro" id="IPR019339">
    <property type="entry name" value="CIR_N_dom"/>
</dbReference>
<feature type="compositionally biased region" description="Basic residues" evidence="2">
    <location>
        <begin position="271"/>
        <end position="280"/>
    </location>
</feature>
<feature type="region of interest" description="Disordered" evidence="2">
    <location>
        <begin position="54"/>
        <end position="342"/>
    </location>
</feature>
<proteinExistence type="predicted"/>
<reference evidence="4" key="1">
    <citation type="journal article" date="2020" name="Stud. Mycol.">
        <title>101 Dothideomycetes genomes: a test case for predicting lifestyles and emergence of pathogens.</title>
        <authorList>
            <person name="Haridas S."/>
            <person name="Albert R."/>
            <person name="Binder M."/>
            <person name="Bloem J."/>
            <person name="Labutti K."/>
            <person name="Salamov A."/>
            <person name="Andreopoulos B."/>
            <person name="Baker S."/>
            <person name="Barry K."/>
            <person name="Bills G."/>
            <person name="Bluhm B."/>
            <person name="Cannon C."/>
            <person name="Castanera R."/>
            <person name="Culley D."/>
            <person name="Daum C."/>
            <person name="Ezra D."/>
            <person name="Gonzalez J."/>
            <person name="Henrissat B."/>
            <person name="Kuo A."/>
            <person name="Liang C."/>
            <person name="Lipzen A."/>
            <person name="Lutzoni F."/>
            <person name="Magnuson J."/>
            <person name="Mondo S."/>
            <person name="Nolan M."/>
            <person name="Ohm R."/>
            <person name="Pangilinan J."/>
            <person name="Park H.-J."/>
            <person name="Ramirez L."/>
            <person name="Alfaro M."/>
            <person name="Sun H."/>
            <person name="Tritt A."/>
            <person name="Yoshinaga Y."/>
            <person name="Zwiers L.-H."/>
            <person name="Turgeon B."/>
            <person name="Goodwin S."/>
            <person name="Spatafora J."/>
            <person name="Crous P."/>
            <person name="Grigoriev I."/>
        </authorList>
    </citation>
    <scope>NUCLEOTIDE SEQUENCE</scope>
    <source>
        <strain evidence="4">CBS 116435</strain>
    </source>
</reference>
<keyword evidence="1" id="KW-0175">Coiled coil</keyword>
<comment type="caution">
    <text evidence="4">The sequence shown here is derived from an EMBL/GenBank/DDBJ whole genome shotgun (WGS) entry which is preliminary data.</text>
</comment>
<dbReference type="PANTHER" id="PTHR22093:SF0">
    <property type="entry name" value="LEUKOCYTE RECEPTOR CLUSTER MEMBER 1"/>
    <property type="match status" value="1"/>
</dbReference>
<feature type="compositionally biased region" description="Basic residues" evidence="2">
    <location>
        <begin position="330"/>
        <end position="342"/>
    </location>
</feature>
<evidence type="ECO:0000259" key="3">
    <source>
        <dbReference type="SMART" id="SM01083"/>
    </source>
</evidence>
<dbReference type="SMART" id="SM01083">
    <property type="entry name" value="Cir_N"/>
    <property type="match status" value="1"/>
</dbReference>
<keyword evidence="5" id="KW-1185">Reference proteome</keyword>
<protein>
    <recommendedName>
        <fullName evidence="3">CBF1-interacting co-repressor CIR N-terminal domain-containing protein</fullName>
    </recommendedName>
</protein>
<feature type="domain" description="CBF1-interacting co-repressor CIR N-terminal" evidence="3">
    <location>
        <begin position="10"/>
        <end position="46"/>
    </location>
</feature>
<evidence type="ECO:0000313" key="4">
    <source>
        <dbReference type="EMBL" id="KAF2722289.1"/>
    </source>
</evidence>
<evidence type="ECO:0000256" key="1">
    <source>
        <dbReference type="SAM" id="Coils"/>
    </source>
</evidence>
<accession>A0A9P4Q9I5</accession>
<evidence type="ECO:0000256" key="2">
    <source>
        <dbReference type="SAM" id="MobiDB-lite"/>
    </source>
</evidence>
<feature type="compositionally biased region" description="Basic and acidic residues" evidence="2">
    <location>
        <begin position="80"/>
        <end position="90"/>
    </location>
</feature>
<feature type="compositionally biased region" description="Basic and acidic residues" evidence="2">
    <location>
        <begin position="293"/>
        <end position="329"/>
    </location>
</feature>
<feature type="compositionally biased region" description="Basic and acidic residues" evidence="2">
    <location>
        <begin position="210"/>
        <end position="228"/>
    </location>
</feature>
<dbReference type="OrthoDB" id="2159131at2759"/>
<dbReference type="AlphaFoldDB" id="A0A9P4Q9I5"/>
<evidence type="ECO:0000313" key="5">
    <source>
        <dbReference type="Proteomes" id="UP000799441"/>
    </source>
</evidence>
<gene>
    <name evidence="4" type="ORF">K431DRAFT_319713</name>
</gene>
<feature type="compositionally biased region" description="Basic and acidic residues" evidence="2">
    <location>
        <begin position="107"/>
        <end position="127"/>
    </location>
</feature>
<dbReference type="Proteomes" id="UP000799441">
    <property type="component" value="Unassembled WGS sequence"/>
</dbReference>
<dbReference type="InterPro" id="IPR039875">
    <property type="entry name" value="LENG1-like"/>
</dbReference>
<dbReference type="EMBL" id="MU003783">
    <property type="protein sequence ID" value="KAF2722289.1"/>
    <property type="molecule type" value="Genomic_DNA"/>
</dbReference>
<name>A0A9P4Q9I5_9PEZI</name>